<dbReference type="GO" id="GO:0005524">
    <property type="term" value="F:ATP binding"/>
    <property type="evidence" value="ECO:0007669"/>
    <property type="project" value="UniProtKB-KW"/>
</dbReference>
<sequence length="416" mass="47096">MPLFVENLKCGYSYPIVEVDGRLKFEEGKVYGFVGPNGSGKSTLIKALAGLVKIFEGKIYFDNMQLSQLSDIERAKHISYMPQHVFSNFPFTVLDVVMMGRFPYEKSKFLNSKESRTIAEKKIKQVELSSKKFSSILRISGGERQRTSFARVLAQDTKVLLLDEPNSNLDISHQEKILRLVREEAFSGKIVIMAIHNLKMAAKVCDSIIMMKDGRVVDIGRPDEVLTQENIRKVYEVDAVVYKNPFGIFDIELIQTDVPKTFHVHVVSGGGSAQLLYKMLIEMGCRVTTGVLSTNDTDFETAQLFSIYTVFTKPFMPIGEKEYIENIQLIKKADLCVLCNIPFGVQNLKNLEALKFANHLCIIEEEDISKRDFTGGLATKLYNCLREKALVFSSIESLQDYILKETNDKMSRGDLK</sequence>
<evidence type="ECO:0000256" key="4">
    <source>
        <dbReference type="ARBA" id="ARBA00022967"/>
    </source>
</evidence>
<dbReference type="Pfam" id="PF00005">
    <property type="entry name" value="ABC_tran"/>
    <property type="match status" value="1"/>
</dbReference>
<dbReference type="Gene3D" id="3.40.50.300">
    <property type="entry name" value="P-loop containing nucleotide triphosphate hydrolases"/>
    <property type="match status" value="1"/>
</dbReference>
<gene>
    <name evidence="6" type="ORF">SAMN05216240_1175</name>
</gene>
<dbReference type="CDD" id="cd03214">
    <property type="entry name" value="ABC_Iron-Siderophores_B12_Hemin"/>
    <property type="match status" value="1"/>
</dbReference>
<dbReference type="PANTHER" id="PTHR42794">
    <property type="entry name" value="HEMIN IMPORT ATP-BINDING PROTEIN HMUV"/>
    <property type="match status" value="1"/>
</dbReference>
<evidence type="ECO:0000256" key="1">
    <source>
        <dbReference type="ARBA" id="ARBA00022448"/>
    </source>
</evidence>
<keyword evidence="3 6" id="KW-0067">ATP-binding</keyword>
<evidence type="ECO:0000313" key="6">
    <source>
        <dbReference type="EMBL" id="SMR92737.1"/>
    </source>
</evidence>
<dbReference type="PROSITE" id="PS50893">
    <property type="entry name" value="ABC_TRANSPORTER_2"/>
    <property type="match status" value="1"/>
</dbReference>
<comment type="caution">
    <text evidence="6">The sequence shown here is derived from an EMBL/GenBank/DDBJ whole genome shotgun (WGS) entry which is preliminary data.</text>
</comment>
<dbReference type="RefSeq" id="WP_015908276.1">
    <property type="nucleotide sequence ID" value="NZ_FUZJ01000001.1"/>
</dbReference>
<evidence type="ECO:0000256" key="2">
    <source>
        <dbReference type="ARBA" id="ARBA00022741"/>
    </source>
</evidence>
<dbReference type="GeneID" id="31773244"/>
<evidence type="ECO:0000256" key="3">
    <source>
        <dbReference type="ARBA" id="ARBA00022840"/>
    </source>
</evidence>
<dbReference type="Proteomes" id="UP000196803">
    <property type="component" value="Unassembled WGS sequence"/>
</dbReference>
<dbReference type="SUPFAM" id="SSF52540">
    <property type="entry name" value="P-loop containing nucleoside triphosphate hydrolases"/>
    <property type="match status" value="1"/>
</dbReference>
<proteinExistence type="predicted"/>
<dbReference type="SMART" id="SM00382">
    <property type="entry name" value="AAA"/>
    <property type="match status" value="1"/>
</dbReference>
<dbReference type="PANTHER" id="PTHR42794:SF1">
    <property type="entry name" value="HEMIN IMPORT ATP-BINDING PROTEIN HMUV"/>
    <property type="match status" value="1"/>
</dbReference>
<organism evidence="6 7">
    <name type="scientific">Caldicellulosiruptor bescii</name>
    <name type="common">Anaerocellum thermophilum</name>
    <dbReference type="NCBI Taxonomy" id="31899"/>
    <lineage>
        <taxon>Bacteria</taxon>
        <taxon>Bacillati</taxon>
        <taxon>Bacillota</taxon>
        <taxon>Bacillota incertae sedis</taxon>
        <taxon>Caldicellulosiruptorales</taxon>
        <taxon>Caldicellulosiruptoraceae</taxon>
        <taxon>Caldicellulosiruptor</taxon>
    </lineage>
</organism>
<keyword evidence="1" id="KW-0813">Transport</keyword>
<keyword evidence="2" id="KW-0547">Nucleotide-binding</keyword>
<dbReference type="EMBL" id="FXXC01000001">
    <property type="protein sequence ID" value="SMR92737.1"/>
    <property type="molecule type" value="Genomic_DNA"/>
</dbReference>
<dbReference type="InterPro" id="IPR027417">
    <property type="entry name" value="P-loop_NTPase"/>
</dbReference>
<dbReference type="InterPro" id="IPR003439">
    <property type="entry name" value="ABC_transporter-like_ATP-bd"/>
</dbReference>
<protein>
    <submittedName>
        <fullName evidence="6">Iron complex transport system ATP-binding protein</fullName>
    </submittedName>
</protein>
<evidence type="ECO:0000259" key="5">
    <source>
        <dbReference type="PROSITE" id="PS50893"/>
    </source>
</evidence>
<name>A0ABY1S843_CALBS</name>
<keyword evidence="7" id="KW-1185">Reference proteome</keyword>
<reference evidence="6 7" key="1">
    <citation type="submission" date="2017-05" db="EMBL/GenBank/DDBJ databases">
        <authorList>
            <person name="Varghese N."/>
            <person name="Submissions S."/>
        </authorList>
    </citation>
    <scope>NUCLEOTIDE SEQUENCE [LARGE SCALE GENOMIC DNA]</scope>
    <source>
        <strain evidence="6 7">MACB1020</strain>
    </source>
</reference>
<keyword evidence="4" id="KW-1278">Translocase</keyword>
<evidence type="ECO:0000313" key="7">
    <source>
        <dbReference type="Proteomes" id="UP000196803"/>
    </source>
</evidence>
<dbReference type="InterPro" id="IPR003593">
    <property type="entry name" value="AAA+_ATPase"/>
</dbReference>
<accession>A0ABY1S843</accession>
<feature type="domain" description="ABC transporter" evidence="5">
    <location>
        <begin position="3"/>
        <end position="238"/>
    </location>
</feature>